<comment type="caution">
    <text evidence="7">The sequence shown here is derived from an EMBL/GenBank/DDBJ whole genome shotgun (WGS) entry which is preliminary data.</text>
</comment>
<dbReference type="Gene3D" id="2.60.120.590">
    <property type="entry name" value="Alpha-ketoglutarate-dependent dioxygenase AlkB-like"/>
    <property type="match status" value="1"/>
</dbReference>
<dbReference type="Pfam" id="PF13532">
    <property type="entry name" value="2OG-FeII_Oxy_2"/>
    <property type="match status" value="1"/>
</dbReference>
<dbReference type="Proteomes" id="UP000749559">
    <property type="component" value="Unassembled WGS sequence"/>
</dbReference>
<accession>A0A8S4PD69</accession>
<keyword evidence="3" id="KW-0560">Oxidoreductase</keyword>
<dbReference type="InterPro" id="IPR027450">
    <property type="entry name" value="AlkB-like"/>
</dbReference>
<evidence type="ECO:0000256" key="4">
    <source>
        <dbReference type="ARBA" id="ARBA00023004"/>
    </source>
</evidence>
<proteinExistence type="predicted"/>
<evidence type="ECO:0000256" key="2">
    <source>
        <dbReference type="ARBA" id="ARBA00022964"/>
    </source>
</evidence>
<keyword evidence="1 5" id="KW-0479">Metal-binding</keyword>
<reference evidence="7" key="1">
    <citation type="submission" date="2022-03" db="EMBL/GenBank/DDBJ databases">
        <authorList>
            <person name="Martin C."/>
        </authorList>
    </citation>
    <scope>NUCLEOTIDE SEQUENCE</scope>
</reference>
<feature type="binding site" evidence="5">
    <location>
        <position position="230"/>
    </location>
    <ligand>
        <name>Fe cation</name>
        <dbReference type="ChEBI" id="CHEBI:24875"/>
        <note>catalytic</note>
    </ligand>
</feature>
<dbReference type="GO" id="GO:0005634">
    <property type="term" value="C:nucleus"/>
    <property type="evidence" value="ECO:0007669"/>
    <property type="project" value="TreeGrafter"/>
</dbReference>
<feature type="binding site" evidence="5">
    <location>
        <position position="284"/>
    </location>
    <ligand>
        <name>Fe cation</name>
        <dbReference type="ChEBI" id="CHEBI:24875"/>
        <note>catalytic</note>
    </ligand>
</feature>
<keyword evidence="4 5" id="KW-0408">Iron</keyword>
<dbReference type="InterPro" id="IPR004574">
    <property type="entry name" value="Alkb"/>
</dbReference>
<dbReference type="AlphaFoldDB" id="A0A8S4PD69"/>
<comment type="cofactor">
    <cofactor evidence="5">
        <name>Fe(2+)</name>
        <dbReference type="ChEBI" id="CHEBI:29033"/>
    </cofactor>
    <text evidence="5">Binds 1 Fe(2+) ion per subunit.</text>
</comment>
<dbReference type="GO" id="GO:0035516">
    <property type="term" value="F:broad specificity oxidative DNA demethylase activity"/>
    <property type="evidence" value="ECO:0007669"/>
    <property type="project" value="TreeGrafter"/>
</dbReference>
<dbReference type="SUPFAM" id="SSF51197">
    <property type="entry name" value="Clavaminate synthase-like"/>
    <property type="match status" value="1"/>
</dbReference>
<evidence type="ECO:0000256" key="5">
    <source>
        <dbReference type="PIRSR" id="PIRSR604574-2"/>
    </source>
</evidence>
<evidence type="ECO:0000256" key="1">
    <source>
        <dbReference type="ARBA" id="ARBA00022723"/>
    </source>
</evidence>
<gene>
    <name evidence="7" type="ORF">OFUS_LOCUS15838</name>
</gene>
<keyword evidence="2" id="KW-0223">Dioxygenase</keyword>
<dbReference type="OrthoDB" id="6614653at2759"/>
<evidence type="ECO:0000256" key="3">
    <source>
        <dbReference type="ARBA" id="ARBA00023002"/>
    </source>
</evidence>
<dbReference type="InterPro" id="IPR037151">
    <property type="entry name" value="AlkB-like_sf"/>
</dbReference>
<sequence>MAANEALTNPLGDGESKEQDPFYQRFKYYKCKKPTPDYSQVIDFYRPENIKDIGYAYTTVPLGAHMDGLSHQQSMCGLIPPAEWKVYTLDELPGFSFIKNPFQPNLHRRILHRCIHDFPTNRNRCNKLYNDFNLDSIQENIWDDSFELMRNDPSLKMKKTLMYKLRWVTLGYHHNWDTKEYSPDDVTSFPSDLAQLSKYITNVLGYHTYSPQAAVVNYYRMYSTLAGHQDHSEYDMEAPLLSISFGQPAIFLLGGDTKDTAPAPMFLRDGDIIIMAGPARKFYHAVPKILNSKDMEALEVSNQEVGQKTLDKNLNKDEKNCTNCLQLEECLSNKTAELFESGDAKQIAGCDVDCAKTEIKNPPGTPGHNPKSVKDSTTPCVCNDEPCWNEATVSDADWVLFEDYLNETRVNLNVRQVFKPGETFPDQMAS</sequence>
<dbReference type="PANTHER" id="PTHR16557">
    <property type="entry name" value="ALKYLATED DNA REPAIR PROTEIN ALKB-RELATED"/>
    <property type="match status" value="1"/>
</dbReference>
<dbReference type="GO" id="GO:0035515">
    <property type="term" value="F:oxidative RNA demethylase activity"/>
    <property type="evidence" value="ECO:0007669"/>
    <property type="project" value="TreeGrafter"/>
</dbReference>
<keyword evidence="8" id="KW-1185">Reference proteome</keyword>
<organism evidence="7 8">
    <name type="scientific">Owenia fusiformis</name>
    <name type="common">Polychaete worm</name>
    <dbReference type="NCBI Taxonomy" id="6347"/>
    <lineage>
        <taxon>Eukaryota</taxon>
        <taxon>Metazoa</taxon>
        <taxon>Spiralia</taxon>
        <taxon>Lophotrochozoa</taxon>
        <taxon>Annelida</taxon>
        <taxon>Polychaeta</taxon>
        <taxon>Sedentaria</taxon>
        <taxon>Canalipalpata</taxon>
        <taxon>Sabellida</taxon>
        <taxon>Oweniida</taxon>
        <taxon>Oweniidae</taxon>
        <taxon>Owenia</taxon>
    </lineage>
</organism>
<evidence type="ECO:0000259" key="6">
    <source>
        <dbReference type="Pfam" id="PF13532"/>
    </source>
</evidence>
<name>A0A8S4PD69_OWEFU</name>
<feature type="binding site" evidence="5">
    <location>
        <position position="228"/>
    </location>
    <ligand>
        <name>Fe cation</name>
        <dbReference type="ChEBI" id="CHEBI:24875"/>
        <note>catalytic</note>
    </ligand>
</feature>
<dbReference type="PANTHER" id="PTHR16557:SF2">
    <property type="entry name" value="NUCLEIC ACID DIOXYGENASE ALKBH1"/>
    <property type="match status" value="1"/>
</dbReference>
<feature type="domain" description="Alpha-ketoglutarate-dependent dioxygenase AlkB-like" evidence="6">
    <location>
        <begin position="151"/>
        <end position="294"/>
    </location>
</feature>
<dbReference type="EMBL" id="CAIIXF020000008">
    <property type="protein sequence ID" value="CAH1790661.1"/>
    <property type="molecule type" value="Genomic_DNA"/>
</dbReference>
<dbReference type="GO" id="GO:0005737">
    <property type="term" value="C:cytoplasm"/>
    <property type="evidence" value="ECO:0007669"/>
    <property type="project" value="TreeGrafter"/>
</dbReference>
<evidence type="ECO:0000313" key="7">
    <source>
        <dbReference type="EMBL" id="CAH1790661.1"/>
    </source>
</evidence>
<protein>
    <recommendedName>
        <fullName evidence="6">Alpha-ketoglutarate-dependent dioxygenase AlkB-like domain-containing protein</fullName>
    </recommendedName>
</protein>
<dbReference type="GO" id="GO:0008198">
    <property type="term" value="F:ferrous iron binding"/>
    <property type="evidence" value="ECO:0007669"/>
    <property type="project" value="TreeGrafter"/>
</dbReference>
<dbReference type="GO" id="GO:0035513">
    <property type="term" value="P:oxidative RNA demethylation"/>
    <property type="evidence" value="ECO:0007669"/>
    <property type="project" value="TreeGrafter"/>
</dbReference>
<evidence type="ECO:0000313" key="8">
    <source>
        <dbReference type="Proteomes" id="UP000749559"/>
    </source>
</evidence>